<dbReference type="InterPro" id="IPR012327">
    <property type="entry name" value="MeTrfase_D12"/>
</dbReference>
<evidence type="ECO:0000256" key="4">
    <source>
        <dbReference type="ARBA" id="ARBA00022679"/>
    </source>
</evidence>
<keyword evidence="4 8" id="KW-0808">Transferase</keyword>
<dbReference type="NCBIfam" id="TIGR00571">
    <property type="entry name" value="dam"/>
    <property type="match status" value="1"/>
</dbReference>
<dbReference type="Gene3D" id="3.40.50.150">
    <property type="entry name" value="Vaccinia Virus protein VP39"/>
    <property type="match status" value="1"/>
</dbReference>
<dbReference type="SUPFAM" id="SSF53335">
    <property type="entry name" value="S-adenosyl-L-methionine-dependent methyltransferases"/>
    <property type="match status" value="1"/>
</dbReference>
<feature type="binding site" evidence="7">
    <location>
        <position position="209"/>
    </location>
    <ligand>
        <name>S-adenosyl-L-methionine</name>
        <dbReference type="ChEBI" id="CHEBI:59789"/>
    </ligand>
</feature>
<evidence type="ECO:0000256" key="1">
    <source>
        <dbReference type="ARBA" id="ARBA00006594"/>
    </source>
</evidence>
<evidence type="ECO:0000256" key="7">
    <source>
        <dbReference type="PIRSR" id="PIRSR000398-1"/>
    </source>
</evidence>
<dbReference type="GO" id="GO:0043565">
    <property type="term" value="F:sequence-specific DNA binding"/>
    <property type="evidence" value="ECO:0007669"/>
    <property type="project" value="TreeGrafter"/>
</dbReference>
<keyword evidence="3 8" id="KW-0489">Methyltransferase</keyword>
<dbReference type="InterPro" id="IPR012263">
    <property type="entry name" value="M_m6A_EcoRV"/>
</dbReference>
<dbReference type="AlphaFoldDB" id="A0A8J8CJ03"/>
<dbReference type="PRINTS" id="PR00505">
    <property type="entry name" value="D12N6MTFRASE"/>
</dbReference>
<dbReference type="InterPro" id="IPR002052">
    <property type="entry name" value="DNA_methylase_N6_adenine_CS"/>
</dbReference>
<dbReference type="InterPro" id="IPR023095">
    <property type="entry name" value="Ade_MeTrfase_dom_2"/>
</dbReference>
<dbReference type="InterPro" id="IPR029063">
    <property type="entry name" value="SAM-dependent_MTases_sf"/>
</dbReference>
<feature type="binding site" evidence="7">
    <location>
        <position position="24"/>
    </location>
    <ligand>
        <name>S-adenosyl-L-methionine</name>
        <dbReference type="ChEBI" id="CHEBI:59789"/>
    </ligand>
</feature>
<gene>
    <name evidence="9" type="ORF">GS601_12780</name>
</gene>
<dbReference type="RefSeq" id="WP_162423677.1">
    <property type="nucleotide sequence ID" value="NZ_WVIE01000013.1"/>
</dbReference>
<dbReference type="GO" id="GO:0006298">
    <property type="term" value="P:mismatch repair"/>
    <property type="evidence" value="ECO:0007669"/>
    <property type="project" value="TreeGrafter"/>
</dbReference>
<organism evidence="9 10">
    <name type="scientific">Myxacorys almedinensis A</name>
    <dbReference type="NCBI Taxonomy" id="2690445"/>
    <lineage>
        <taxon>Bacteria</taxon>
        <taxon>Bacillati</taxon>
        <taxon>Cyanobacteriota</taxon>
        <taxon>Cyanophyceae</taxon>
        <taxon>Leptolyngbyales</taxon>
        <taxon>Leptolyngbyaceae</taxon>
        <taxon>Myxacorys</taxon>
        <taxon>Myxacorys almedinensis</taxon>
    </lineage>
</organism>
<feature type="binding site" evidence="7">
    <location>
        <position position="69"/>
    </location>
    <ligand>
        <name>S-adenosyl-L-methionine</name>
        <dbReference type="ChEBI" id="CHEBI:59789"/>
    </ligand>
</feature>
<comment type="caution">
    <text evidence="9">The sequence shown here is derived from an EMBL/GenBank/DDBJ whole genome shotgun (WGS) entry which is preliminary data.</text>
</comment>
<dbReference type="GO" id="GO:0032259">
    <property type="term" value="P:methylation"/>
    <property type="evidence" value="ECO:0007669"/>
    <property type="project" value="UniProtKB-KW"/>
</dbReference>
<dbReference type="GO" id="GO:1904047">
    <property type="term" value="F:S-adenosyl-L-methionine binding"/>
    <property type="evidence" value="ECO:0007669"/>
    <property type="project" value="TreeGrafter"/>
</dbReference>
<comment type="catalytic activity">
    <reaction evidence="6 8">
        <text>a 2'-deoxyadenosine in DNA + S-adenosyl-L-methionine = an N(6)-methyl-2'-deoxyadenosine in DNA + S-adenosyl-L-homocysteine + H(+)</text>
        <dbReference type="Rhea" id="RHEA:15197"/>
        <dbReference type="Rhea" id="RHEA-COMP:12418"/>
        <dbReference type="Rhea" id="RHEA-COMP:12419"/>
        <dbReference type="ChEBI" id="CHEBI:15378"/>
        <dbReference type="ChEBI" id="CHEBI:57856"/>
        <dbReference type="ChEBI" id="CHEBI:59789"/>
        <dbReference type="ChEBI" id="CHEBI:90615"/>
        <dbReference type="ChEBI" id="CHEBI:90616"/>
        <dbReference type="EC" id="2.1.1.72"/>
    </reaction>
</comment>
<sequence>MVISTRSAQSAMQPQVAPRPFLKWAGGKNQLIRQYLPYFPTEYQRYYEPFVGGGAVFFHLQPQQAVLTDINRELINVYRCVRDEVEELIARLEDHRHDHCAEHYYAVRSQPTPADDTPDDLAESLLQRRHLDRAARFIYLNKTCFNGLYRENSKGGFNVPLGSYKNPAICDPDILRSDAEVLKSAQIKAATFEHVLEHATTDQDFVYFDPPYHPLTATSKFTSYSRYSFLEADQIRLRDVVIELCDRGVKVMLSNSDCPFVRDLYKDFHIHTIYASRNINCNADKRGKITEVLVTSYERV</sequence>
<dbReference type="GO" id="GO:0009007">
    <property type="term" value="F:site-specific DNA-methyltransferase (adenine-specific) activity"/>
    <property type="evidence" value="ECO:0007669"/>
    <property type="project" value="UniProtKB-UniRule"/>
</dbReference>
<dbReference type="EMBL" id="WVIE01000013">
    <property type="protein sequence ID" value="NDJ18154.1"/>
    <property type="molecule type" value="Genomic_DNA"/>
</dbReference>
<evidence type="ECO:0000313" key="9">
    <source>
        <dbReference type="EMBL" id="NDJ18154.1"/>
    </source>
</evidence>
<evidence type="ECO:0000256" key="8">
    <source>
        <dbReference type="RuleBase" id="RU361257"/>
    </source>
</evidence>
<dbReference type="PANTHER" id="PTHR30481">
    <property type="entry name" value="DNA ADENINE METHYLASE"/>
    <property type="match status" value="1"/>
</dbReference>
<comment type="similarity">
    <text evidence="1 8">Belongs to the N(4)/N(6)-methyltransferase family.</text>
</comment>
<keyword evidence="10" id="KW-1185">Reference proteome</keyword>
<dbReference type="GO" id="GO:0009307">
    <property type="term" value="P:DNA restriction-modification system"/>
    <property type="evidence" value="ECO:0007669"/>
    <property type="project" value="InterPro"/>
</dbReference>
<accession>A0A8J8CJ03</accession>
<dbReference type="PIRSF" id="PIRSF000398">
    <property type="entry name" value="M_m6A_EcoRV"/>
    <property type="match status" value="1"/>
</dbReference>
<name>A0A8J8CJ03_9CYAN</name>
<dbReference type="Gene3D" id="1.10.1020.10">
    <property type="entry name" value="Adenine-specific Methyltransferase, Domain 2"/>
    <property type="match status" value="1"/>
</dbReference>
<evidence type="ECO:0000313" key="10">
    <source>
        <dbReference type="Proteomes" id="UP000646053"/>
    </source>
</evidence>
<evidence type="ECO:0000256" key="2">
    <source>
        <dbReference type="ARBA" id="ARBA00011900"/>
    </source>
</evidence>
<dbReference type="Proteomes" id="UP000646053">
    <property type="component" value="Unassembled WGS sequence"/>
</dbReference>
<keyword evidence="5 8" id="KW-0949">S-adenosyl-L-methionine</keyword>
<proteinExistence type="inferred from homology"/>
<evidence type="ECO:0000256" key="5">
    <source>
        <dbReference type="ARBA" id="ARBA00022691"/>
    </source>
</evidence>
<dbReference type="EC" id="2.1.1.72" evidence="2 8"/>
<reference evidence="9" key="1">
    <citation type="submission" date="2019-12" db="EMBL/GenBank/DDBJ databases">
        <title>High-Quality draft genome sequences of three cyanobacteria isolated from the limestone walls of the Old Cathedral of Coimbra.</title>
        <authorList>
            <person name="Tiago I."/>
            <person name="Soares F."/>
            <person name="Portugal A."/>
        </authorList>
    </citation>
    <scope>NUCLEOTIDE SEQUENCE</scope>
    <source>
        <strain evidence="9">A</strain>
    </source>
</reference>
<evidence type="ECO:0000256" key="6">
    <source>
        <dbReference type="ARBA" id="ARBA00047942"/>
    </source>
</evidence>
<protein>
    <recommendedName>
        <fullName evidence="2 8">Site-specific DNA-methyltransferase (adenine-specific)</fullName>
        <ecNumber evidence="2 8">2.1.1.72</ecNumber>
    </recommendedName>
</protein>
<dbReference type="Pfam" id="PF02086">
    <property type="entry name" value="MethyltransfD12"/>
    <property type="match status" value="1"/>
</dbReference>
<feature type="binding site" evidence="7">
    <location>
        <position position="28"/>
    </location>
    <ligand>
        <name>S-adenosyl-L-methionine</name>
        <dbReference type="ChEBI" id="CHEBI:59789"/>
    </ligand>
</feature>
<evidence type="ECO:0000256" key="3">
    <source>
        <dbReference type="ARBA" id="ARBA00022603"/>
    </source>
</evidence>
<dbReference type="PROSITE" id="PS00092">
    <property type="entry name" value="N6_MTASE"/>
    <property type="match status" value="1"/>
</dbReference>
<dbReference type="PANTHER" id="PTHR30481:SF3">
    <property type="entry name" value="DNA ADENINE METHYLASE"/>
    <property type="match status" value="1"/>
</dbReference>